<dbReference type="Pfam" id="PF00069">
    <property type="entry name" value="Pkinase"/>
    <property type="match status" value="1"/>
</dbReference>
<dbReference type="InterPro" id="IPR011009">
    <property type="entry name" value="Kinase-like_dom_sf"/>
</dbReference>
<sequence length="579" mass="66536">MNKIKAFFHKNKRFDTEQNIQHIDRNNNNNRNDNNIGNNNTSNTVPRTKIDQTIDPIQISSEIETQNIPIAPTTAKTNIPQEQTHIISSVQIDEDNDDSFDDSNLSLISSDFESEYSYINDSNTEENIFSEQIELNNYKLIEKIGEGAFSKVYRGIPLESSFVAKQYKQVAIKVIKKDILTVEDNEPMEINGERHGSSKTSTREQVLKEVALHKQVSPGCKNIVQFIDFQETPSYYYIIQELLNGGEIFNEIVKLTYLSEDLTRHIAKQLGNAIKHLHSMGVVHRDIKPENLLFNSIEFLPSIQPRKFRKSDDPNSKADEGIFIPGIGGGGIGIVKLADFGLSKQIYQTNTKTPCGTVGYTAPEVVKDEMYSMKVDMWGIGCVLYTMLCGFPPFYDDKINILTEKISRGEYTFLQPWWDEISDGAKRCVSKLLEVDPLLRYDIDEFLNDPWLNQYDCEIKEKTKIKRKTKIHHNNRRRILFNQFNDKDVLYSPAAVAMRDAFDISNAVARIEEERMQTPVYGLGSLAEGDEATSFDEQQLKEQERQQERQQELENKMFHLKLDTSTIVMRRKQKKNSIP</sequence>
<comment type="catalytic activity">
    <reaction evidence="9">
        <text>L-seryl-[protein] + ATP = O-phospho-L-seryl-[protein] + ADP + H(+)</text>
        <dbReference type="Rhea" id="RHEA:17989"/>
        <dbReference type="Rhea" id="RHEA-COMP:9863"/>
        <dbReference type="Rhea" id="RHEA-COMP:11604"/>
        <dbReference type="ChEBI" id="CHEBI:15378"/>
        <dbReference type="ChEBI" id="CHEBI:29999"/>
        <dbReference type="ChEBI" id="CHEBI:30616"/>
        <dbReference type="ChEBI" id="CHEBI:83421"/>
        <dbReference type="ChEBI" id="CHEBI:456216"/>
        <dbReference type="EC" id="2.7.11.1"/>
    </reaction>
</comment>
<evidence type="ECO:0000256" key="3">
    <source>
        <dbReference type="ARBA" id="ARBA00022679"/>
    </source>
</evidence>
<comment type="catalytic activity">
    <reaction evidence="8">
        <text>L-threonyl-[protein] + ATP = O-phospho-L-threonyl-[protein] + ADP + H(+)</text>
        <dbReference type="Rhea" id="RHEA:46608"/>
        <dbReference type="Rhea" id="RHEA-COMP:11060"/>
        <dbReference type="Rhea" id="RHEA-COMP:11605"/>
        <dbReference type="ChEBI" id="CHEBI:15378"/>
        <dbReference type="ChEBI" id="CHEBI:30013"/>
        <dbReference type="ChEBI" id="CHEBI:30616"/>
        <dbReference type="ChEBI" id="CHEBI:61977"/>
        <dbReference type="ChEBI" id="CHEBI:456216"/>
        <dbReference type="EC" id="2.7.11.1"/>
    </reaction>
</comment>
<evidence type="ECO:0000313" key="13">
    <source>
        <dbReference type="EMBL" id="SMN21948.1"/>
    </source>
</evidence>
<feature type="compositionally biased region" description="Low complexity" evidence="11">
    <location>
        <begin position="26"/>
        <end position="40"/>
    </location>
</feature>
<protein>
    <recommendedName>
        <fullName evidence="1">non-specific serine/threonine protein kinase</fullName>
        <ecNumber evidence="1">2.7.11.1</ecNumber>
    </recommendedName>
</protein>
<dbReference type="Proteomes" id="UP000196158">
    <property type="component" value="Unassembled WGS sequence"/>
</dbReference>
<keyword evidence="3" id="KW-0808">Transferase</keyword>
<reference evidence="13 14" key="1">
    <citation type="submission" date="2017-04" db="EMBL/GenBank/DDBJ databases">
        <authorList>
            <person name="Afonso C.L."/>
            <person name="Miller P.J."/>
            <person name="Scott M.A."/>
            <person name="Spackman E."/>
            <person name="Goraichik I."/>
            <person name="Dimitrov K.M."/>
            <person name="Suarez D.L."/>
            <person name="Swayne D.E."/>
        </authorList>
    </citation>
    <scope>NUCLEOTIDE SEQUENCE [LARGE SCALE GENOMIC DNA]</scope>
</reference>
<dbReference type="InterPro" id="IPR000719">
    <property type="entry name" value="Prot_kinase_dom"/>
</dbReference>
<feature type="region of interest" description="Disordered" evidence="11">
    <location>
        <begin position="532"/>
        <end position="557"/>
    </location>
</feature>
<dbReference type="OrthoDB" id="1738954at2759"/>
<feature type="compositionally biased region" description="Basic and acidic residues" evidence="11">
    <location>
        <begin position="538"/>
        <end position="557"/>
    </location>
</feature>
<evidence type="ECO:0000256" key="11">
    <source>
        <dbReference type="SAM" id="MobiDB-lite"/>
    </source>
</evidence>
<dbReference type="SUPFAM" id="SSF56112">
    <property type="entry name" value="Protein kinase-like (PK-like)"/>
    <property type="match status" value="1"/>
</dbReference>
<dbReference type="GO" id="GO:0034599">
    <property type="term" value="P:cellular response to oxidative stress"/>
    <property type="evidence" value="ECO:0007669"/>
    <property type="project" value="UniProtKB-ARBA"/>
</dbReference>
<dbReference type="InterPro" id="IPR008271">
    <property type="entry name" value="Ser/Thr_kinase_AS"/>
</dbReference>
<dbReference type="EMBL" id="FXLY01000009">
    <property type="protein sequence ID" value="SMN21948.1"/>
    <property type="molecule type" value="Genomic_DNA"/>
</dbReference>
<evidence type="ECO:0000256" key="7">
    <source>
        <dbReference type="ARBA" id="ARBA00022860"/>
    </source>
</evidence>
<dbReference type="GO" id="GO:0005524">
    <property type="term" value="F:ATP binding"/>
    <property type="evidence" value="ECO:0007669"/>
    <property type="project" value="UniProtKB-UniRule"/>
</dbReference>
<keyword evidence="7" id="KW-0112">Calmodulin-binding</keyword>
<keyword evidence="2" id="KW-0723">Serine/threonine-protein kinase</keyword>
<evidence type="ECO:0000259" key="12">
    <source>
        <dbReference type="PROSITE" id="PS50011"/>
    </source>
</evidence>
<evidence type="ECO:0000256" key="5">
    <source>
        <dbReference type="ARBA" id="ARBA00022777"/>
    </source>
</evidence>
<dbReference type="AlphaFoldDB" id="A0A1X7R8E7"/>
<evidence type="ECO:0000256" key="8">
    <source>
        <dbReference type="ARBA" id="ARBA00047899"/>
    </source>
</evidence>
<dbReference type="PROSITE" id="PS00107">
    <property type="entry name" value="PROTEIN_KINASE_ATP"/>
    <property type="match status" value="1"/>
</dbReference>
<dbReference type="SMART" id="SM00220">
    <property type="entry name" value="S_TKc"/>
    <property type="match status" value="1"/>
</dbReference>
<evidence type="ECO:0000256" key="10">
    <source>
        <dbReference type="PROSITE-ProRule" id="PRU10141"/>
    </source>
</evidence>
<gene>
    <name evidence="13" type="ORF">KASA_0J02981G</name>
</gene>
<dbReference type="Gene3D" id="1.10.510.10">
    <property type="entry name" value="Transferase(Phosphotransferase) domain 1"/>
    <property type="match status" value="1"/>
</dbReference>
<feature type="domain" description="Protein kinase" evidence="12">
    <location>
        <begin position="138"/>
        <end position="452"/>
    </location>
</feature>
<proteinExistence type="predicted"/>
<dbReference type="FunFam" id="1.10.510.10:FF:000731">
    <property type="entry name" value="Serine/threonine-protein kinase RCK1"/>
    <property type="match status" value="1"/>
</dbReference>
<dbReference type="EC" id="2.7.11.1" evidence="1"/>
<keyword evidence="6 10" id="KW-0067">ATP-binding</keyword>
<dbReference type="GO" id="GO:0004674">
    <property type="term" value="F:protein serine/threonine kinase activity"/>
    <property type="evidence" value="ECO:0007669"/>
    <property type="project" value="UniProtKB-KW"/>
</dbReference>
<feature type="region of interest" description="Disordered" evidence="11">
    <location>
        <begin position="23"/>
        <end position="49"/>
    </location>
</feature>
<name>A0A1X7R8E7_9SACH</name>
<evidence type="ECO:0000256" key="4">
    <source>
        <dbReference type="ARBA" id="ARBA00022741"/>
    </source>
</evidence>
<dbReference type="GO" id="GO:0005516">
    <property type="term" value="F:calmodulin binding"/>
    <property type="evidence" value="ECO:0007669"/>
    <property type="project" value="UniProtKB-KW"/>
</dbReference>
<evidence type="ECO:0000256" key="9">
    <source>
        <dbReference type="ARBA" id="ARBA00048679"/>
    </source>
</evidence>
<organism evidence="13 14">
    <name type="scientific">Maudiozyma saulgeensis</name>
    <dbReference type="NCBI Taxonomy" id="1789683"/>
    <lineage>
        <taxon>Eukaryota</taxon>
        <taxon>Fungi</taxon>
        <taxon>Dikarya</taxon>
        <taxon>Ascomycota</taxon>
        <taxon>Saccharomycotina</taxon>
        <taxon>Saccharomycetes</taxon>
        <taxon>Saccharomycetales</taxon>
        <taxon>Saccharomycetaceae</taxon>
        <taxon>Maudiozyma</taxon>
    </lineage>
</organism>
<accession>A0A1X7R8E7</accession>
<feature type="binding site" evidence="10">
    <location>
        <position position="177"/>
    </location>
    <ligand>
        <name>ATP</name>
        <dbReference type="ChEBI" id="CHEBI:30616"/>
    </ligand>
</feature>
<dbReference type="PANTHER" id="PTHR24347">
    <property type="entry name" value="SERINE/THREONINE-PROTEIN KINASE"/>
    <property type="match status" value="1"/>
</dbReference>
<keyword evidence="14" id="KW-1185">Reference proteome</keyword>
<keyword evidence="5 13" id="KW-0418">Kinase</keyword>
<evidence type="ECO:0000256" key="2">
    <source>
        <dbReference type="ARBA" id="ARBA00022527"/>
    </source>
</evidence>
<dbReference type="PROSITE" id="PS00108">
    <property type="entry name" value="PROTEIN_KINASE_ST"/>
    <property type="match status" value="1"/>
</dbReference>
<dbReference type="GO" id="GO:0040020">
    <property type="term" value="P:regulation of meiotic nuclear division"/>
    <property type="evidence" value="ECO:0007669"/>
    <property type="project" value="UniProtKB-ARBA"/>
</dbReference>
<evidence type="ECO:0000256" key="1">
    <source>
        <dbReference type="ARBA" id="ARBA00012513"/>
    </source>
</evidence>
<evidence type="ECO:0000256" key="6">
    <source>
        <dbReference type="ARBA" id="ARBA00022840"/>
    </source>
</evidence>
<dbReference type="InterPro" id="IPR017441">
    <property type="entry name" value="Protein_kinase_ATP_BS"/>
</dbReference>
<keyword evidence="4 10" id="KW-0547">Nucleotide-binding</keyword>
<evidence type="ECO:0000313" key="14">
    <source>
        <dbReference type="Proteomes" id="UP000196158"/>
    </source>
</evidence>
<dbReference type="PROSITE" id="PS50011">
    <property type="entry name" value="PROTEIN_KINASE_DOM"/>
    <property type="match status" value="1"/>
</dbReference>
<dbReference type="STRING" id="1789683.A0A1X7R8E7"/>